<keyword evidence="4" id="KW-0548">Nucleotidyltransferase</keyword>
<dbReference type="AlphaFoldDB" id="A0A812A3D2"/>
<dbReference type="EMBL" id="CAJHZY010000133">
    <property type="protein sequence ID" value="CAD7767305.1"/>
    <property type="molecule type" value="Genomic_DNA"/>
</dbReference>
<dbReference type="CDD" id="cd05403">
    <property type="entry name" value="NT_KNTase_like"/>
    <property type="match status" value="1"/>
</dbReference>
<dbReference type="Proteomes" id="UP000614580">
    <property type="component" value="Unassembled WGS sequence"/>
</dbReference>
<organism evidence="14 15">
    <name type="scientific">Candidatus Argoarchaeum ethanivorans</name>
    <dbReference type="NCBI Taxonomy" id="2608793"/>
    <lineage>
        <taxon>Archaea</taxon>
        <taxon>Methanobacteriati</taxon>
        <taxon>Methanobacteriota</taxon>
        <taxon>Stenosarchaea group</taxon>
        <taxon>Methanomicrobia</taxon>
        <taxon>Methanosarcinales</taxon>
        <taxon>Methanosarcinales incertae sedis</taxon>
        <taxon>GOM Arc I cluster</taxon>
        <taxon>Candidatus Argoarchaeum</taxon>
    </lineage>
</organism>
<comment type="catalytic activity">
    <reaction evidence="12">
        <text>L-tyrosyl-[protein] + ATP = O-(5'-adenylyl)-L-tyrosyl-[protein] + diphosphate</text>
        <dbReference type="Rhea" id="RHEA:54288"/>
        <dbReference type="Rhea" id="RHEA-COMP:10136"/>
        <dbReference type="Rhea" id="RHEA-COMP:13846"/>
        <dbReference type="ChEBI" id="CHEBI:30616"/>
        <dbReference type="ChEBI" id="CHEBI:33019"/>
        <dbReference type="ChEBI" id="CHEBI:46858"/>
        <dbReference type="ChEBI" id="CHEBI:83624"/>
        <dbReference type="EC" id="2.7.7.108"/>
    </reaction>
</comment>
<evidence type="ECO:0000256" key="8">
    <source>
        <dbReference type="ARBA" id="ARBA00022842"/>
    </source>
</evidence>
<evidence type="ECO:0000256" key="11">
    <source>
        <dbReference type="ARBA" id="ARBA00047518"/>
    </source>
</evidence>
<evidence type="ECO:0000256" key="5">
    <source>
        <dbReference type="ARBA" id="ARBA00022723"/>
    </source>
</evidence>
<gene>
    <name evidence="14" type="ORF">DNFNHJIP_00713</name>
</gene>
<protein>
    <recommendedName>
        <fullName evidence="9">protein adenylyltransferase</fullName>
        <ecNumber evidence="9">2.7.7.108</ecNumber>
    </recommendedName>
</protein>
<dbReference type="GO" id="GO:0046872">
    <property type="term" value="F:metal ion binding"/>
    <property type="evidence" value="ECO:0007669"/>
    <property type="project" value="UniProtKB-KW"/>
</dbReference>
<evidence type="ECO:0000259" key="13">
    <source>
        <dbReference type="Pfam" id="PF01909"/>
    </source>
</evidence>
<dbReference type="Pfam" id="PF01909">
    <property type="entry name" value="NTP_transf_2"/>
    <property type="match status" value="1"/>
</dbReference>
<dbReference type="GO" id="GO:0070733">
    <property type="term" value="F:AMPylase activity"/>
    <property type="evidence" value="ECO:0007669"/>
    <property type="project" value="UniProtKB-EC"/>
</dbReference>
<dbReference type="InterPro" id="IPR043519">
    <property type="entry name" value="NT_sf"/>
</dbReference>
<keyword evidence="8" id="KW-0460">Magnesium</keyword>
<comment type="catalytic activity">
    <reaction evidence="11">
        <text>O-(5'-adenylyl)-L-tyrosyl-[protein] + ATP = O-[5'-(adenylyl-(5'-&gt;3')-adenylyl)]-L-tyrosyl-[protein] + diphosphate</text>
        <dbReference type="Rhea" id="RHEA:66528"/>
        <dbReference type="Rhea" id="RHEA-COMP:13846"/>
        <dbReference type="Rhea" id="RHEA-COMP:17046"/>
        <dbReference type="ChEBI" id="CHEBI:30616"/>
        <dbReference type="ChEBI" id="CHEBI:33019"/>
        <dbReference type="ChEBI" id="CHEBI:83624"/>
        <dbReference type="ChEBI" id="CHEBI:167160"/>
    </reaction>
</comment>
<evidence type="ECO:0000256" key="7">
    <source>
        <dbReference type="ARBA" id="ARBA00022840"/>
    </source>
</evidence>
<sequence length="97" mass="10993">MDSFEEIKLALKENFELLSEKYKVRTIGVFGSCVRGERKGGSDVDILVEFDEVPGLFKFIELEDYLAEILGIKVDLVMKSALKPAIGKHILREVVYL</sequence>
<dbReference type="GO" id="GO:0005524">
    <property type="term" value="F:ATP binding"/>
    <property type="evidence" value="ECO:0007669"/>
    <property type="project" value="UniProtKB-KW"/>
</dbReference>
<comment type="caution">
    <text evidence="14">The sequence shown here is derived from an EMBL/GenBank/DDBJ whole genome shotgun (WGS) entry which is preliminary data.</text>
</comment>
<dbReference type="InterPro" id="IPR052038">
    <property type="entry name" value="Type-VII_TA_antitoxin"/>
</dbReference>
<evidence type="ECO:0000256" key="2">
    <source>
        <dbReference type="ARBA" id="ARBA00022649"/>
    </source>
</evidence>
<keyword evidence="3 14" id="KW-0808">Transferase</keyword>
<keyword evidence="7" id="KW-0067">ATP-binding</keyword>
<dbReference type="SUPFAM" id="SSF81301">
    <property type="entry name" value="Nucleotidyltransferase"/>
    <property type="match status" value="1"/>
</dbReference>
<evidence type="ECO:0000256" key="12">
    <source>
        <dbReference type="ARBA" id="ARBA00048696"/>
    </source>
</evidence>
<keyword evidence="5" id="KW-0479">Metal-binding</keyword>
<reference evidence="14" key="1">
    <citation type="submission" date="2020-12" db="EMBL/GenBank/DDBJ databases">
        <authorList>
            <person name="Hahn C.J."/>
            <person name="Laso-Perez R."/>
            <person name="Vulcano F."/>
            <person name="Vaziourakis K.-M."/>
            <person name="Stokke R."/>
            <person name="Steen I.H."/>
            <person name="Teske A."/>
            <person name="Boetius A."/>
            <person name="Liebeke M."/>
            <person name="Amann R."/>
            <person name="Knittel K."/>
        </authorList>
    </citation>
    <scope>NUCLEOTIDE SEQUENCE</scope>
    <source>
        <strain evidence="14">Gfbio:c6db26ca-90af-429b-aeed-0e3e8aed0b5e:GoM-Arc1_AMV-AAA_792_C10</strain>
    </source>
</reference>
<dbReference type="InterPro" id="IPR002934">
    <property type="entry name" value="Polymerase_NTP_transf_dom"/>
</dbReference>
<accession>A0A812A3D2</accession>
<evidence type="ECO:0000256" key="3">
    <source>
        <dbReference type="ARBA" id="ARBA00022679"/>
    </source>
</evidence>
<proteinExistence type="inferred from homology"/>
<evidence type="ECO:0000256" key="10">
    <source>
        <dbReference type="ARBA" id="ARBA00038276"/>
    </source>
</evidence>
<dbReference type="Gene3D" id="3.30.460.10">
    <property type="entry name" value="Beta Polymerase, domain 2"/>
    <property type="match status" value="1"/>
</dbReference>
<comment type="similarity">
    <text evidence="10">Belongs to the MntA antitoxin family.</text>
</comment>
<keyword evidence="2" id="KW-1277">Toxin-antitoxin system</keyword>
<evidence type="ECO:0000256" key="4">
    <source>
        <dbReference type="ARBA" id="ARBA00022695"/>
    </source>
</evidence>
<evidence type="ECO:0000313" key="15">
    <source>
        <dbReference type="Proteomes" id="UP000614580"/>
    </source>
</evidence>
<feature type="domain" description="Polymerase nucleotidyl transferase" evidence="13">
    <location>
        <begin position="16"/>
        <end position="96"/>
    </location>
</feature>
<evidence type="ECO:0000256" key="9">
    <source>
        <dbReference type="ARBA" id="ARBA00034531"/>
    </source>
</evidence>
<evidence type="ECO:0000313" key="14">
    <source>
        <dbReference type="EMBL" id="CAD7767305.1"/>
    </source>
</evidence>
<dbReference type="PANTHER" id="PTHR33571">
    <property type="entry name" value="SSL8005 PROTEIN"/>
    <property type="match status" value="1"/>
</dbReference>
<dbReference type="EC" id="2.7.7.108" evidence="9"/>
<dbReference type="PANTHER" id="PTHR33571:SF19">
    <property type="entry name" value="PROTEIN ADENYLYLTRANSFERASE MJ0128-RELATED"/>
    <property type="match status" value="1"/>
</dbReference>
<comment type="cofactor">
    <cofactor evidence="1">
        <name>Mg(2+)</name>
        <dbReference type="ChEBI" id="CHEBI:18420"/>
    </cofactor>
</comment>
<evidence type="ECO:0000256" key="1">
    <source>
        <dbReference type="ARBA" id="ARBA00001946"/>
    </source>
</evidence>
<keyword evidence="6" id="KW-0547">Nucleotide-binding</keyword>
<evidence type="ECO:0000256" key="6">
    <source>
        <dbReference type="ARBA" id="ARBA00022741"/>
    </source>
</evidence>
<name>A0A812A3D2_9EURY</name>